<keyword evidence="3" id="KW-1185">Reference proteome</keyword>
<name>A0A9X0D9I2_9CNID</name>
<feature type="compositionally biased region" description="Basic and acidic residues" evidence="1">
    <location>
        <begin position="1"/>
        <end position="24"/>
    </location>
</feature>
<reference evidence="2" key="1">
    <citation type="submission" date="2023-01" db="EMBL/GenBank/DDBJ databases">
        <title>Genome assembly of the deep-sea coral Lophelia pertusa.</title>
        <authorList>
            <person name="Herrera S."/>
            <person name="Cordes E."/>
        </authorList>
    </citation>
    <scope>NUCLEOTIDE SEQUENCE</scope>
    <source>
        <strain evidence="2">USNM1676648</strain>
        <tissue evidence="2">Polyp</tissue>
    </source>
</reference>
<evidence type="ECO:0000256" key="1">
    <source>
        <dbReference type="SAM" id="MobiDB-lite"/>
    </source>
</evidence>
<feature type="region of interest" description="Disordered" evidence="1">
    <location>
        <begin position="1"/>
        <end position="27"/>
    </location>
</feature>
<dbReference type="EMBL" id="MU825424">
    <property type="protein sequence ID" value="KAJ7389879.1"/>
    <property type="molecule type" value="Genomic_DNA"/>
</dbReference>
<proteinExistence type="predicted"/>
<sequence length="111" mass="12950">MIKDRDLTLDSVSKDGTCDREHDSNTPLESLDCASEVLLSGQEDEDEYEDEFEASFAEVVSNSTKENLGIKLQNYQSRRTIRTSFFLKMEIKYSLTRKRKQMERSSWKVKL</sequence>
<accession>A0A9X0D9I2</accession>
<dbReference type="Proteomes" id="UP001163046">
    <property type="component" value="Unassembled WGS sequence"/>
</dbReference>
<evidence type="ECO:0000313" key="3">
    <source>
        <dbReference type="Proteomes" id="UP001163046"/>
    </source>
</evidence>
<gene>
    <name evidence="2" type="ORF">OS493_028848</name>
</gene>
<evidence type="ECO:0000313" key="2">
    <source>
        <dbReference type="EMBL" id="KAJ7389879.1"/>
    </source>
</evidence>
<organism evidence="2 3">
    <name type="scientific">Desmophyllum pertusum</name>
    <dbReference type="NCBI Taxonomy" id="174260"/>
    <lineage>
        <taxon>Eukaryota</taxon>
        <taxon>Metazoa</taxon>
        <taxon>Cnidaria</taxon>
        <taxon>Anthozoa</taxon>
        <taxon>Hexacorallia</taxon>
        <taxon>Scleractinia</taxon>
        <taxon>Caryophylliina</taxon>
        <taxon>Caryophylliidae</taxon>
        <taxon>Desmophyllum</taxon>
    </lineage>
</organism>
<protein>
    <submittedName>
        <fullName evidence="2">Uncharacterized protein</fullName>
    </submittedName>
</protein>
<dbReference type="AlphaFoldDB" id="A0A9X0D9I2"/>
<comment type="caution">
    <text evidence="2">The sequence shown here is derived from an EMBL/GenBank/DDBJ whole genome shotgun (WGS) entry which is preliminary data.</text>
</comment>